<evidence type="ECO:0000313" key="4">
    <source>
        <dbReference type="Proteomes" id="UP000345527"/>
    </source>
</evidence>
<dbReference type="EMBL" id="RZNZ01000001">
    <property type="protein sequence ID" value="KAA8822511.1"/>
    <property type="molecule type" value="Genomic_DNA"/>
</dbReference>
<dbReference type="GO" id="GO:0016491">
    <property type="term" value="F:oxidoreductase activity"/>
    <property type="evidence" value="ECO:0007669"/>
    <property type="project" value="InterPro"/>
</dbReference>
<organism evidence="3 4">
    <name type="scientific">Bifidobacterium vespertilionis</name>
    <dbReference type="NCBI Taxonomy" id="2562524"/>
    <lineage>
        <taxon>Bacteria</taxon>
        <taxon>Bacillati</taxon>
        <taxon>Actinomycetota</taxon>
        <taxon>Actinomycetes</taxon>
        <taxon>Bifidobacteriales</taxon>
        <taxon>Bifidobacteriaceae</taxon>
        <taxon>Bifidobacterium</taxon>
    </lineage>
</organism>
<dbReference type="Gene3D" id="3.40.109.10">
    <property type="entry name" value="NADH Oxidase"/>
    <property type="match status" value="1"/>
</dbReference>
<sequence length="234" mass="25353">MNIIEAMSARHAVRDYSDQPVDEATLDDLRSLVDQLNERHGLNIQLVIDDGDAFGECPTHYGRFKGVHHCFALIGRDDDPADLDERAGYCGERLALEAVMRGLDTGWAVLHESREHAGAWLLGDDERMPAVIAFGHGNRPGRPHRSKPVQELGAVEGAPADDPLAGAPEWFIKGLEAVQLAPSALGKQPVHFTLLADGRTVRGEALEGVQAEICLGVAKLHFELGAGEGNFVWA</sequence>
<evidence type="ECO:0000313" key="5">
    <source>
        <dbReference type="Proteomes" id="UP000374630"/>
    </source>
</evidence>
<dbReference type="OrthoDB" id="9814075at2"/>
<dbReference type="InterPro" id="IPR000415">
    <property type="entry name" value="Nitroreductase-like"/>
</dbReference>
<comment type="caution">
    <text evidence="3">The sequence shown here is derived from an EMBL/GenBank/DDBJ whole genome shotgun (WGS) entry which is preliminary data.</text>
</comment>
<dbReference type="EMBL" id="RZOA01000002">
    <property type="protein sequence ID" value="KAA8824427.1"/>
    <property type="molecule type" value="Genomic_DNA"/>
</dbReference>
<gene>
    <name evidence="3" type="ORF">EM848_01030</name>
    <name evidence="2" type="ORF">EMO90_00495</name>
</gene>
<dbReference type="InterPro" id="IPR029478">
    <property type="entry name" value="TM1586_NiRdase"/>
</dbReference>
<dbReference type="SUPFAM" id="SSF55469">
    <property type="entry name" value="FMN-dependent nitroreductase-like"/>
    <property type="match status" value="1"/>
</dbReference>
<protein>
    <submittedName>
        <fullName evidence="3">Nitroreductase</fullName>
    </submittedName>
</protein>
<dbReference type="RefSeq" id="WP_150353161.1">
    <property type="nucleotide sequence ID" value="NZ_JAFEJW010000003.1"/>
</dbReference>
<accession>A0A5J5E058</accession>
<evidence type="ECO:0000313" key="2">
    <source>
        <dbReference type="EMBL" id="KAA8822511.1"/>
    </source>
</evidence>
<dbReference type="Pfam" id="PF14512">
    <property type="entry name" value="TM1586_NiRdase"/>
    <property type="match status" value="1"/>
</dbReference>
<feature type="domain" description="Putative nitroreductase TM1586" evidence="1">
    <location>
        <begin position="2"/>
        <end position="226"/>
    </location>
</feature>
<evidence type="ECO:0000259" key="1">
    <source>
        <dbReference type="Pfam" id="PF14512"/>
    </source>
</evidence>
<dbReference type="Proteomes" id="UP000374630">
    <property type="component" value="Unassembled WGS sequence"/>
</dbReference>
<keyword evidence="5" id="KW-1185">Reference proteome</keyword>
<dbReference type="AlphaFoldDB" id="A0A5J5E058"/>
<name>A0A5J5E058_9BIFI</name>
<proteinExistence type="predicted"/>
<dbReference type="Proteomes" id="UP000345527">
    <property type="component" value="Unassembled WGS sequence"/>
</dbReference>
<reference evidence="4 5" key="1">
    <citation type="journal article" date="2019" name="Syst. Appl. Microbiol.">
        <title>Characterization of Bifidobacterium species in feaces of the Egyptian fruit bat: Description of B. vespertilionis sp. nov. and B. rousetti sp. nov.</title>
        <authorList>
            <person name="Modesto M."/>
            <person name="Satti M."/>
            <person name="Watanabe K."/>
            <person name="Puglisi E."/>
            <person name="Morelli L."/>
            <person name="Huang C.-H."/>
            <person name="Liou J.-S."/>
            <person name="Miyashita M."/>
            <person name="Tamura T."/>
            <person name="Saito S."/>
            <person name="Mori K."/>
            <person name="Huang L."/>
            <person name="Sciavilla P."/>
            <person name="Sandri C."/>
            <person name="Spiezio C."/>
            <person name="Vitali F."/>
            <person name="Cavalieri D."/>
            <person name="Perpetuini G."/>
            <person name="Tofalo R."/>
            <person name="Bonetti A."/>
            <person name="Arita M."/>
            <person name="Mattarelli P."/>
        </authorList>
    </citation>
    <scope>NUCLEOTIDE SEQUENCE [LARGE SCALE GENOMIC DNA]</scope>
    <source>
        <strain evidence="2 5">RST16</strain>
        <strain evidence="3 4">RST8</strain>
    </source>
</reference>
<evidence type="ECO:0000313" key="3">
    <source>
        <dbReference type="EMBL" id="KAA8824427.1"/>
    </source>
</evidence>